<dbReference type="RefSeq" id="WP_001079364.1">
    <property type="nucleotide sequence ID" value="NZ_BFLJ01000153.1"/>
</dbReference>
<proteinExistence type="predicted"/>
<organism evidence="1 2">
    <name type="scientific">Escherichia coli</name>
    <dbReference type="NCBI Taxonomy" id="562"/>
    <lineage>
        <taxon>Bacteria</taxon>
        <taxon>Pseudomonadati</taxon>
        <taxon>Pseudomonadota</taxon>
        <taxon>Gammaproteobacteria</taxon>
        <taxon>Enterobacterales</taxon>
        <taxon>Enterobacteriaceae</taxon>
        <taxon>Escherichia</taxon>
    </lineage>
</organism>
<evidence type="ECO:0000313" key="2">
    <source>
        <dbReference type="Proteomes" id="UP000290652"/>
    </source>
</evidence>
<dbReference type="EMBL" id="SCIU01000113">
    <property type="protein sequence ID" value="RXB19946.1"/>
    <property type="molecule type" value="Genomic_DNA"/>
</dbReference>
<dbReference type="AlphaFoldDB" id="A0A9Q7K9K3"/>
<reference evidence="1 2" key="1">
    <citation type="submission" date="2019-01" db="EMBL/GenBank/DDBJ databases">
        <title>Genomic analysis of febrile catheter-associated UTI E. coli isolates.</title>
        <authorList>
            <person name="Potter R."/>
            <person name="Zou Z."/>
            <person name="Henderson J."/>
            <person name="Dantas G."/>
        </authorList>
    </citation>
    <scope>NUCLEOTIDE SEQUENCE [LARGE SCALE GENOMIC DNA]</scope>
    <source>
        <strain evidence="1 2">49_rectal</strain>
    </source>
</reference>
<gene>
    <name evidence="1" type="ORF">EPS97_23995</name>
</gene>
<sequence length="225" mass="24584">MNRHFKRDFDDRVKLPPSVFGRVDHVVTSGPPANIVLIAVDVIDVNWLNDQAKQDPRFDINSPIKAAGAWKSQGFPTPGTPSIFESAPLFRIEVELDARTNPFELPFLPDYDGLNTNTGTQALEGAWFKFEVSATHRKGFTPALIYPSLFATPISAFVQGTMPTPVHANALAGIFSLQHFPKISEACLQATLKETRADKLAVYDVGQGNANALLNANSPDLLPVD</sequence>
<evidence type="ECO:0000313" key="1">
    <source>
        <dbReference type="EMBL" id="RXB19946.1"/>
    </source>
</evidence>
<protein>
    <submittedName>
        <fullName evidence="1">Uncharacterized protein</fullName>
    </submittedName>
</protein>
<dbReference type="Proteomes" id="UP000290652">
    <property type="component" value="Unassembled WGS sequence"/>
</dbReference>
<comment type="caution">
    <text evidence="1">The sequence shown here is derived from an EMBL/GenBank/DDBJ whole genome shotgun (WGS) entry which is preliminary data.</text>
</comment>
<accession>A0A9Q7K9K3</accession>
<name>A0A9Q7K9K3_ECOLX</name>